<dbReference type="Gene3D" id="3.20.20.70">
    <property type="entry name" value="Aldolase class I"/>
    <property type="match status" value="1"/>
</dbReference>
<reference evidence="7" key="1">
    <citation type="submission" date="2008-08" db="EMBL/GenBank/DDBJ databases">
        <title>Complete sequence of Vibrio fischeri strain MJ11.</title>
        <authorList>
            <person name="Mandel M.J."/>
            <person name="Stabb E.V."/>
            <person name="Ruby E.G."/>
            <person name="Ferriera S."/>
            <person name="Johnson J."/>
            <person name="Kravitz S."/>
            <person name="Beeson K."/>
            <person name="Sutton G."/>
            <person name="Rogers Y.-H."/>
            <person name="Friedman R."/>
            <person name="Frazier M."/>
            <person name="Venter J.C."/>
        </authorList>
    </citation>
    <scope>NUCLEOTIDE SEQUENCE [LARGE SCALE GENOMIC DNA]</scope>
    <source>
        <strain evidence="7">MJ11</strain>
    </source>
</reference>
<dbReference type="HOGENOM" id="CLU_1288447_0_0_6"/>
<evidence type="ECO:0000256" key="5">
    <source>
        <dbReference type="RuleBase" id="RU003657"/>
    </source>
</evidence>
<evidence type="ECO:0000256" key="1">
    <source>
        <dbReference type="ARBA" id="ARBA00009667"/>
    </source>
</evidence>
<evidence type="ECO:0000256" key="2">
    <source>
        <dbReference type="ARBA" id="ARBA00022605"/>
    </source>
</evidence>
<dbReference type="Proteomes" id="UP000001857">
    <property type="component" value="Chromosome I"/>
</dbReference>
<dbReference type="InterPro" id="IPR011060">
    <property type="entry name" value="RibuloseP-bd_barrel"/>
</dbReference>
<comment type="similarity">
    <text evidence="1 5">Belongs to the HisA/HisF family.</text>
</comment>
<accession>B5FFW2</accession>
<dbReference type="InterPro" id="IPR013785">
    <property type="entry name" value="Aldolase_TIM"/>
</dbReference>
<evidence type="ECO:0000313" key="6">
    <source>
        <dbReference type="EMBL" id="ACH65174.1"/>
    </source>
</evidence>
<proteinExistence type="inferred from homology"/>
<dbReference type="GO" id="GO:0000105">
    <property type="term" value="P:L-histidine biosynthetic process"/>
    <property type="evidence" value="ECO:0007669"/>
    <property type="project" value="UniProtKB-KW"/>
</dbReference>
<sequence>MGTLQSVINSLEEYQCDEIAIIRPVRKKDSLDIFKKDIIELQRLKTMTPVSFGGGIRTIEHLNSLNNLPIERLIFSSAFLDENKELIGKAKDLFGHQAIQCLLPLLRKKEELFVYHSSLSDYVPIKEINIEFINELANEIILIDTKNEGKENKFDWSLIDDVPFDWKKIIISGGIGKSCIAEAHKKKLASVLIDNKVLHTEYSISGLKHAIILS</sequence>
<evidence type="ECO:0000313" key="7">
    <source>
        <dbReference type="Proteomes" id="UP000001857"/>
    </source>
</evidence>
<organism evidence="6 7">
    <name type="scientific">Aliivibrio fischeri (strain MJ11)</name>
    <name type="common">Vibrio fischeri</name>
    <dbReference type="NCBI Taxonomy" id="388396"/>
    <lineage>
        <taxon>Bacteria</taxon>
        <taxon>Pseudomonadati</taxon>
        <taxon>Pseudomonadota</taxon>
        <taxon>Gammaproteobacteria</taxon>
        <taxon>Vibrionales</taxon>
        <taxon>Vibrionaceae</taxon>
        <taxon>Aliivibrio</taxon>
    </lineage>
</organism>
<dbReference type="SUPFAM" id="SSF51366">
    <property type="entry name" value="Ribulose-phoshate binding barrel"/>
    <property type="match status" value="1"/>
</dbReference>
<reference evidence="6 7" key="2">
    <citation type="journal article" date="2009" name="Nature">
        <title>A single regulatory gene is sufficient to alter bacterial host range.</title>
        <authorList>
            <person name="Mandel M.J."/>
            <person name="Wollenberg M.S."/>
            <person name="Stabb E.V."/>
            <person name="Visick K.L."/>
            <person name="Ruby E.G."/>
        </authorList>
    </citation>
    <scope>NUCLEOTIDE SEQUENCE [LARGE SCALE GENOMIC DNA]</scope>
    <source>
        <strain evidence="6 7">MJ11</strain>
    </source>
</reference>
<comment type="pathway">
    <text evidence="4">Amino-acid biosynthesis.</text>
</comment>
<gene>
    <name evidence="6" type="ordered locus">VFMJ11_0178</name>
</gene>
<name>B5FFW2_ALIFM</name>
<protein>
    <submittedName>
        <fullName evidence="6">Imidazole glycerol phosphate synthase subunit hisf2</fullName>
        <ecNumber evidence="6">4.1.3.-</ecNumber>
    </submittedName>
</protein>
<dbReference type="InterPro" id="IPR006062">
    <property type="entry name" value="His_biosynth"/>
</dbReference>
<dbReference type="Pfam" id="PF00977">
    <property type="entry name" value="His_biosynth"/>
    <property type="match status" value="1"/>
</dbReference>
<evidence type="ECO:0000256" key="3">
    <source>
        <dbReference type="ARBA" id="ARBA00023102"/>
    </source>
</evidence>
<keyword evidence="3 5" id="KW-0368">Histidine biosynthesis</keyword>
<dbReference type="GO" id="GO:0016829">
    <property type="term" value="F:lyase activity"/>
    <property type="evidence" value="ECO:0007669"/>
    <property type="project" value="UniProtKB-KW"/>
</dbReference>
<dbReference type="KEGG" id="vfm:VFMJ11_0178"/>
<keyword evidence="2 5" id="KW-0028">Amino-acid biosynthesis</keyword>
<keyword evidence="6" id="KW-0456">Lyase</keyword>
<dbReference type="EC" id="4.1.3.-" evidence="6"/>
<dbReference type="EMBL" id="CP001139">
    <property type="protein sequence ID" value="ACH65174.1"/>
    <property type="molecule type" value="Genomic_DNA"/>
</dbReference>
<evidence type="ECO:0000256" key="4">
    <source>
        <dbReference type="ARBA" id="ARBA00029440"/>
    </source>
</evidence>
<dbReference type="AlphaFoldDB" id="B5FFW2"/>